<dbReference type="Gene3D" id="2.40.50.1020">
    <property type="entry name" value="LytTr DNA-binding domain"/>
    <property type="match status" value="1"/>
</dbReference>
<dbReference type="AlphaFoldDB" id="A0A2P8HGL7"/>
<dbReference type="PANTHER" id="PTHR37299">
    <property type="entry name" value="TRANSCRIPTIONAL REGULATOR-RELATED"/>
    <property type="match status" value="1"/>
</dbReference>
<keyword evidence="1" id="KW-1133">Transmembrane helix</keyword>
<feature type="transmembrane region" description="Helical" evidence="1">
    <location>
        <begin position="92"/>
        <end position="112"/>
    </location>
</feature>
<keyword evidence="4" id="KW-1185">Reference proteome</keyword>
<dbReference type="Pfam" id="PF04397">
    <property type="entry name" value="LytTR"/>
    <property type="match status" value="1"/>
</dbReference>
<feature type="transmembrane region" description="Helical" evidence="1">
    <location>
        <begin position="20"/>
        <end position="43"/>
    </location>
</feature>
<keyword evidence="1" id="KW-0472">Membrane</keyword>
<dbReference type="EMBL" id="PYAW01000004">
    <property type="protein sequence ID" value="PSL45340.1"/>
    <property type="molecule type" value="Genomic_DNA"/>
</dbReference>
<feature type="transmembrane region" description="Helical" evidence="1">
    <location>
        <begin position="49"/>
        <end position="71"/>
    </location>
</feature>
<feature type="transmembrane region" description="Helical" evidence="1">
    <location>
        <begin position="118"/>
        <end position="141"/>
    </location>
</feature>
<accession>A0A2P8HGL7</accession>
<dbReference type="InterPro" id="IPR046947">
    <property type="entry name" value="LytR-like"/>
</dbReference>
<evidence type="ECO:0000313" key="4">
    <source>
        <dbReference type="Proteomes" id="UP000240971"/>
    </source>
</evidence>
<dbReference type="GO" id="GO:0003677">
    <property type="term" value="F:DNA binding"/>
    <property type="evidence" value="ECO:0007669"/>
    <property type="project" value="InterPro"/>
</dbReference>
<organism evidence="3 4">
    <name type="scientific">Chitinophaga niastensis</name>
    <dbReference type="NCBI Taxonomy" id="536980"/>
    <lineage>
        <taxon>Bacteria</taxon>
        <taxon>Pseudomonadati</taxon>
        <taxon>Bacteroidota</taxon>
        <taxon>Chitinophagia</taxon>
        <taxon>Chitinophagales</taxon>
        <taxon>Chitinophagaceae</taxon>
        <taxon>Chitinophaga</taxon>
    </lineage>
</organism>
<sequence>MFKQLEQPYPTITNNRYRLLVSLAFGVFIALFLLVFTPFGLSGFDDRRLLISCAVFGIITTTLIFICSWALPRLWPGTFGEENNTVGAEIGMLLITIFIIGLGNQLFAHFYLHASFSIISILWYQMATLVVSVLPLTILVMRSQLRLQKKYAAAANMLNTAVQGWPENGSATSDSNLPEQNIRIAAEQTKDDLLLRAGELIYIVAADNYIRVYYRLGNKVQSVVLRSTLKKAAAGLQAYPHFLRCHRTYLVNMDKVIHVSGNAQGYKLHLGDVSEEIPVSRHLNKTITALLMKSKSVINNP</sequence>
<protein>
    <submittedName>
        <fullName evidence="3">LytTR family transcriptional regulator</fullName>
    </submittedName>
</protein>
<gene>
    <name evidence="3" type="ORF">CLV51_10442</name>
</gene>
<dbReference type="RefSeq" id="WP_106529685.1">
    <property type="nucleotide sequence ID" value="NZ_PYAW01000004.1"/>
</dbReference>
<evidence type="ECO:0000313" key="3">
    <source>
        <dbReference type="EMBL" id="PSL45340.1"/>
    </source>
</evidence>
<reference evidence="3 4" key="1">
    <citation type="submission" date="2018-03" db="EMBL/GenBank/DDBJ databases">
        <title>Genomic Encyclopedia of Archaeal and Bacterial Type Strains, Phase II (KMG-II): from individual species to whole genera.</title>
        <authorList>
            <person name="Goeker M."/>
        </authorList>
    </citation>
    <scope>NUCLEOTIDE SEQUENCE [LARGE SCALE GENOMIC DNA]</scope>
    <source>
        <strain evidence="3 4">DSM 24859</strain>
    </source>
</reference>
<evidence type="ECO:0000259" key="2">
    <source>
        <dbReference type="PROSITE" id="PS50930"/>
    </source>
</evidence>
<dbReference type="PANTHER" id="PTHR37299:SF1">
    <property type="entry name" value="STAGE 0 SPORULATION PROTEIN A HOMOLOG"/>
    <property type="match status" value="1"/>
</dbReference>
<dbReference type="InterPro" id="IPR007492">
    <property type="entry name" value="LytTR_DNA-bd_dom"/>
</dbReference>
<dbReference type="OrthoDB" id="1118393at2"/>
<dbReference type="SMART" id="SM00850">
    <property type="entry name" value="LytTR"/>
    <property type="match status" value="1"/>
</dbReference>
<dbReference type="PROSITE" id="PS50930">
    <property type="entry name" value="HTH_LYTTR"/>
    <property type="match status" value="1"/>
</dbReference>
<name>A0A2P8HGL7_CHINA</name>
<keyword evidence="1" id="KW-0812">Transmembrane</keyword>
<dbReference type="Proteomes" id="UP000240971">
    <property type="component" value="Unassembled WGS sequence"/>
</dbReference>
<proteinExistence type="predicted"/>
<feature type="domain" description="HTH LytTR-type" evidence="2">
    <location>
        <begin position="184"/>
        <end position="293"/>
    </location>
</feature>
<dbReference type="GO" id="GO:0000156">
    <property type="term" value="F:phosphorelay response regulator activity"/>
    <property type="evidence" value="ECO:0007669"/>
    <property type="project" value="InterPro"/>
</dbReference>
<comment type="caution">
    <text evidence="3">The sequence shown here is derived from an EMBL/GenBank/DDBJ whole genome shotgun (WGS) entry which is preliminary data.</text>
</comment>
<evidence type="ECO:0000256" key="1">
    <source>
        <dbReference type="SAM" id="Phobius"/>
    </source>
</evidence>